<reference evidence="1 2" key="1">
    <citation type="submission" date="2018-10" db="EMBL/GenBank/DDBJ databases">
        <title>An updated phylogeny of the Alphaproteobacteria reveals that the parasitic Rickettsiales and Holosporales have independent origins.</title>
        <authorList>
            <person name="Munoz-Gomez S.A."/>
            <person name="Hess S."/>
            <person name="Burger G."/>
            <person name="Lang B.F."/>
            <person name="Susko E."/>
            <person name="Slamovits C.H."/>
            <person name="Roger A.J."/>
        </authorList>
    </citation>
    <scope>NUCLEOTIDE SEQUENCE [LARGE SCALE GENOMIC DNA]</scope>
    <source>
        <strain evidence="1">HOLO01</strain>
    </source>
</reference>
<dbReference type="AlphaFoldDB" id="A0A4V2DZL3"/>
<dbReference type="EMBL" id="SCFB01000012">
    <property type="protein sequence ID" value="RZI45457.1"/>
    <property type="molecule type" value="Genomic_DNA"/>
</dbReference>
<evidence type="ECO:0000313" key="1">
    <source>
        <dbReference type="EMBL" id="RZI45457.1"/>
    </source>
</evidence>
<dbReference type="Pfam" id="PF12784">
    <property type="entry name" value="PDDEXK_2"/>
    <property type="match status" value="1"/>
</dbReference>
<proteinExistence type="predicted"/>
<keyword evidence="2" id="KW-1185">Reference proteome</keyword>
<sequence length="297" mass="34094">MSDKPLISFDYAIKYLLKSKGDYDIVEGFISALLATEGYKPIKINALLESESNKESAHLKKSIADLVVQDENDNKYIVEIERSFTPNFMHKACFNTSRLVVDSISGNQDYTTIKKVFHISLLYFSTREMKKPIYHGKTIIHEIDTSQPVTMRVANQGLVMFEHKDIFPEYFFISIPLFDELVHQEIDEWLYMMKHSDVKSDFKSPYMKKVQERLAVLKMSDEERGEYYQYLKEAVHSQDVLTAAEEKGEIRGIEKGKEEAKLEIAKNLLASGMDTNTVASITKLTKKDVEGLESEMG</sequence>
<protein>
    <submittedName>
        <fullName evidence="1">Rpn family recombination-promoting nuclease/putative transposase</fullName>
    </submittedName>
</protein>
<dbReference type="NCBIfam" id="TIGR01784">
    <property type="entry name" value="T_den_put_tspse"/>
    <property type="match status" value="1"/>
</dbReference>
<evidence type="ECO:0000313" key="2">
    <source>
        <dbReference type="Proteomes" id="UP000293550"/>
    </source>
</evidence>
<accession>A0A4V2DZL3</accession>
<gene>
    <name evidence="1" type="ORF">EQU50_07150</name>
</gene>
<dbReference type="PANTHER" id="PTHR41317">
    <property type="entry name" value="PD-(D_E)XK NUCLEASE FAMILY TRANSPOSASE"/>
    <property type="match status" value="1"/>
</dbReference>
<dbReference type="Proteomes" id="UP000293550">
    <property type="component" value="Unassembled WGS sequence"/>
</dbReference>
<dbReference type="RefSeq" id="WP_130154442.1">
    <property type="nucleotide sequence ID" value="NZ_SCFB01000012.1"/>
</dbReference>
<comment type="caution">
    <text evidence="1">The sequence shown here is derived from an EMBL/GenBank/DDBJ whole genome shotgun (WGS) entry which is preliminary data.</text>
</comment>
<organism evidence="1 2">
    <name type="scientific">Candidatus Finniella inopinata</name>
    <dbReference type="NCBI Taxonomy" id="1696036"/>
    <lineage>
        <taxon>Bacteria</taxon>
        <taxon>Pseudomonadati</taxon>
        <taxon>Pseudomonadota</taxon>
        <taxon>Alphaproteobacteria</taxon>
        <taxon>Holosporales</taxon>
        <taxon>Candidatus Paracaedibacteraceae</taxon>
        <taxon>Candidatus Finniella</taxon>
    </lineage>
</organism>
<dbReference type="OrthoDB" id="1793581at2"/>
<name>A0A4V2DZL3_9PROT</name>
<dbReference type="PANTHER" id="PTHR41317:SF1">
    <property type="entry name" value="PD-(D_E)XK NUCLEASE FAMILY TRANSPOSASE"/>
    <property type="match status" value="1"/>
</dbReference>
<dbReference type="InterPro" id="IPR010106">
    <property type="entry name" value="RpnA"/>
</dbReference>